<dbReference type="AlphaFoldDB" id="A0ABD1YBK4"/>
<dbReference type="EMBL" id="JBHFFA010000005">
    <property type="protein sequence ID" value="KAL2624132.1"/>
    <property type="molecule type" value="Genomic_DNA"/>
</dbReference>
<feature type="region of interest" description="Disordered" evidence="1">
    <location>
        <begin position="37"/>
        <end position="78"/>
    </location>
</feature>
<organism evidence="2 3">
    <name type="scientific">Riccia fluitans</name>
    <dbReference type="NCBI Taxonomy" id="41844"/>
    <lineage>
        <taxon>Eukaryota</taxon>
        <taxon>Viridiplantae</taxon>
        <taxon>Streptophyta</taxon>
        <taxon>Embryophyta</taxon>
        <taxon>Marchantiophyta</taxon>
        <taxon>Marchantiopsida</taxon>
        <taxon>Marchantiidae</taxon>
        <taxon>Marchantiales</taxon>
        <taxon>Ricciaceae</taxon>
        <taxon>Riccia</taxon>
    </lineage>
</organism>
<accession>A0ABD1YBK4</accession>
<evidence type="ECO:0000313" key="3">
    <source>
        <dbReference type="Proteomes" id="UP001605036"/>
    </source>
</evidence>
<comment type="caution">
    <text evidence="2">The sequence shown here is derived from an EMBL/GenBank/DDBJ whole genome shotgun (WGS) entry which is preliminary data.</text>
</comment>
<evidence type="ECO:0000256" key="1">
    <source>
        <dbReference type="SAM" id="MobiDB-lite"/>
    </source>
</evidence>
<sequence length="139" mass="16460">MKKMVTRQVKALGVYNEPTCLGPYLVHLYHHFHEMNNKKMEEPKKQKARKQTVSDLETEMEEEKKMKEFPNAMWIGETSKTEKAATNLERSFTPPPAMEAMDIQLWKEMVQNLVSLLMGERKRNQEVVEQREFFEGKVR</sequence>
<reference evidence="2 3" key="1">
    <citation type="submission" date="2024-09" db="EMBL/GenBank/DDBJ databases">
        <title>Chromosome-scale assembly of Riccia fluitans.</title>
        <authorList>
            <person name="Paukszto L."/>
            <person name="Sawicki J."/>
            <person name="Karawczyk K."/>
            <person name="Piernik-Szablinska J."/>
            <person name="Szczecinska M."/>
            <person name="Mazdziarz M."/>
        </authorList>
    </citation>
    <scope>NUCLEOTIDE SEQUENCE [LARGE SCALE GENOMIC DNA]</scope>
    <source>
        <strain evidence="2">Rf_01</strain>
        <tissue evidence="2">Aerial parts of the thallus</tissue>
    </source>
</reference>
<evidence type="ECO:0000313" key="2">
    <source>
        <dbReference type="EMBL" id="KAL2624132.1"/>
    </source>
</evidence>
<proteinExistence type="predicted"/>
<name>A0ABD1YBK4_9MARC</name>
<gene>
    <name evidence="2" type="ORF">R1flu_008377</name>
</gene>
<keyword evidence="3" id="KW-1185">Reference proteome</keyword>
<protein>
    <submittedName>
        <fullName evidence="2">Uncharacterized protein</fullName>
    </submittedName>
</protein>
<dbReference type="Proteomes" id="UP001605036">
    <property type="component" value="Unassembled WGS sequence"/>
</dbReference>